<evidence type="ECO:0000256" key="1">
    <source>
        <dbReference type="ARBA" id="ARBA00004123"/>
    </source>
</evidence>
<reference evidence="6" key="1">
    <citation type="submission" date="2023-03" db="EMBL/GenBank/DDBJ databases">
        <title>Near-Complete genome sequence of Lipomyces tetrasporous NRRL Y-64009, an oleaginous yeast capable of growing on lignocellulosic hydrolysates.</title>
        <authorList>
            <consortium name="Lawrence Berkeley National Laboratory"/>
            <person name="Jagtap S.S."/>
            <person name="Liu J.-J."/>
            <person name="Walukiewicz H.E."/>
            <person name="Pangilinan J."/>
            <person name="Lipzen A."/>
            <person name="Ahrendt S."/>
            <person name="Koriabine M."/>
            <person name="Cobaugh K."/>
            <person name="Salamov A."/>
            <person name="Yoshinaga Y."/>
            <person name="Ng V."/>
            <person name="Daum C."/>
            <person name="Grigoriev I.V."/>
            <person name="Slininger P.J."/>
            <person name="Dien B.S."/>
            <person name="Jin Y.-S."/>
            <person name="Rao C.V."/>
        </authorList>
    </citation>
    <scope>NUCLEOTIDE SEQUENCE</scope>
    <source>
        <strain evidence="6">NRRL Y-64009</strain>
    </source>
</reference>
<feature type="compositionally biased region" description="Acidic residues" evidence="4">
    <location>
        <begin position="504"/>
        <end position="513"/>
    </location>
</feature>
<dbReference type="EMBL" id="JARPMG010000001">
    <property type="protein sequence ID" value="KAJ8104192.1"/>
    <property type="molecule type" value="Genomic_DNA"/>
</dbReference>
<organism evidence="6 7">
    <name type="scientific">Lipomyces tetrasporus</name>
    <dbReference type="NCBI Taxonomy" id="54092"/>
    <lineage>
        <taxon>Eukaryota</taxon>
        <taxon>Fungi</taxon>
        <taxon>Dikarya</taxon>
        <taxon>Ascomycota</taxon>
        <taxon>Saccharomycotina</taxon>
        <taxon>Lipomycetes</taxon>
        <taxon>Lipomycetales</taxon>
        <taxon>Lipomycetaceae</taxon>
        <taxon>Lipomyces</taxon>
    </lineage>
</organism>
<feature type="compositionally biased region" description="Basic and acidic residues" evidence="4">
    <location>
        <begin position="488"/>
        <end position="503"/>
    </location>
</feature>
<feature type="compositionally biased region" description="Basic and acidic residues" evidence="4">
    <location>
        <begin position="1070"/>
        <end position="1080"/>
    </location>
</feature>
<feature type="region of interest" description="Disordered" evidence="4">
    <location>
        <begin position="739"/>
        <end position="767"/>
    </location>
</feature>
<keyword evidence="3" id="KW-0539">Nucleus</keyword>
<proteinExistence type="predicted"/>
<dbReference type="Pfam" id="PF16755">
    <property type="entry name" value="Beta-prop_NUP159_NUP214"/>
    <property type="match status" value="1"/>
</dbReference>
<dbReference type="Gene3D" id="2.130.10.10">
    <property type="entry name" value="YVTN repeat-like/Quinoprotein amine dehydrogenase"/>
    <property type="match status" value="1"/>
</dbReference>
<dbReference type="InterPro" id="IPR039462">
    <property type="entry name" value="Nup159/Nup146_N"/>
</dbReference>
<evidence type="ECO:0000256" key="3">
    <source>
        <dbReference type="ARBA" id="ARBA00023242"/>
    </source>
</evidence>
<feature type="region of interest" description="Disordered" evidence="4">
    <location>
        <begin position="1120"/>
        <end position="1209"/>
    </location>
</feature>
<feature type="compositionally biased region" description="Basic and acidic residues" evidence="4">
    <location>
        <begin position="569"/>
        <end position="590"/>
    </location>
</feature>
<feature type="compositionally biased region" description="Basic and acidic residues" evidence="4">
    <location>
        <begin position="1169"/>
        <end position="1178"/>
    </location>
</feature>
<feature type="domain" description="Nucleoporin Nup159/Nup146 N-terminal" evidence="5">
    <location>
        <begin position="40"/>
        <end position="379"/>
    </location>
</feature>
<feature type="region of interest" description="Disordered" evidence="4">
    <location>
        <begin position="677"/>
        <end position="720"/>
    </location>
</feature>
<feature type="region of interest" description="Disordered" evidence="4">
    <location>
        <begin position="436"/>
        <end position="459"/>
    </location>
</feature>
<dbReference type="RefSeq" id="XP_056047642.1">
    <property type="nucleotide sequence ID" value="XM_056184642.1"/>
</dbReference>
<feature type="compositionally biased region" description="Low complexity" evidence="4">
    <location>
        <begin position="739"/>
        <end position="751"/>
    </location>
</feature>
<feature type="region of interest" description="Disordered" evidence="4">
    <location>
        <begin position="813"/>
        <end position="970"/>
    </location>
</feature>
<evidence type="ECO:0000256" key="2">
    <source>
        <dbReference type="ARBA" id="ARBA00022448"/>
    </source>
</evidence>
<comment type="subcellular location">
    <subcellularLocation>
        <location evidence="1">Nucleus</location>
    </subcellularLocation>
</comment>
<feature type="compositionally biased region" description="Polar residues" evidence="4">
    <location>
        <begin position="592"/>
        <end position="610"/>
    </location>
</feature>
<keyword evidence="2" id="KW-0813">Transport</keyword>
<evidence type="ECO:0000259" key="5">
    <source>
        <dbReference type="Pfam" id="PF16755"/>
    </source>
</evidence>
<protein>
    <recommendedName>
        <fullName evidence="5">Nucleoporin Nup159/Nup146 N-terminal domain-containing protein</fullName>
    </recommendedName>
</protein>
<comment type="caution">
    <text evidence="6">The sequence shown here is derived from an EMBL/GenBank/DDBJ whole genome shotgun (WGS) entry which is preliminary data.</text>
</comment>
<evidence type="ECO:0000256" key="4">
    <source>
        <dbReference type="SAM" id="MobiDB-lite"/>
    </source>
</evidence>
<feature type="region of interest" description="Disordered" evidence="4">
    <location>
        <begin position="1458"/>
        <end position="1480"/>
    </location>
</feature>
<dbReference type="InterPro" id="IPR015943">
    <property type="entry name" value="WD40/YVTN_repeat-like_dom_sf"/>
</dbReference>
<feature type="compositionally biased region" description="Low complexity" evidence="4">
    <location>
        <begin position="684"/>
        <end position="705"/>
    </location>
</feature>
<keyword evidence="7" id="KW-1185">Reference proteome</keyword>
<feature type="compositionally biased region" description="Basic and acidic residues" evidence="4">
    <location>
        <begin position="1120"/>
        <end position="1141"/>
    </location>
</feature>
<dbReference type="Proteomes" id="UP001217417">
    <property type="component" value="Unassembled WGS sequence"/>
</dbReference>
<feature type="compositionally biased region" description="Acidic residues" evidence="4">
    <location>
        <begin position="1195"/>
        <end position="1205"/>
    </location>
</feature>
<evidence type="ECO:0000313" key="6">
    <source>
        <dbReference type="EMBL" id="KAJ8104192.1"/>
    </source>
</evidence>
<feature type="compositionally biased region" description="Acidic residues" evidence="4">
    <location>
        <begin position="523"/>
        <end position="534"/>
    </location>
</feature>
<feature type="compositionally biased region" description="Basic and acidic residues" evidence="4">
    <location>
        <begin position="1018"/>
        <end position="1031"/>
    </location>
</feature>
<sequence>MSAAPEIVTVELPEEETENFGFMALGKDALLTLESPIENPASSSNLLSIANGRGLYTVAVTGGFVVGSTSSLRQKFSDQDKTLRGLVHYIPEPLQFLSFTSDEQHLVVVGQAGGTAWYLVDDLRQEGAKPRGFFRKGPLLDIKPNPKNGKSIAVLAGNRIVYLIDLPSGSSTRMSDGGNAASFDWASNGQQIIVGNTEGVLTEYTIAGETLGHVDPAPDVEDKFVIFVSWIERHRFLVIYSKPPAPKVHDYELFVITREPNKFTYSKIFDSCPPFGLTFREGWWYSIVIRNWNRDKLPYLILLASTPSIDIALMTEQHTFYLLDDTKRASLPFHQDKDTSPVGMGLDLTATDRVLNPKPGVEDAPALPVLWVLNNVGQLKAWNVVWGDGVAQNLADVNVLLEQHKRIVESAAAAPSLVTPPGPPPTAVVAVPEPVDTSTVRAPPPENEAALEGESEGTEQRVIDVTAEEPGYEVIEKPQEAPETIPESVREPEAQLEPTRQETEAVEAAEETPSEPTIAKDGGDEEHEGIEESAELPAPSEPEVETVAAAPESKEPAREPTPVSVAEPDGEKEKATELEAPPADEKEKLSAKQRSMLPTAQAFQLPSQLAGSKGGFSIPSFGQRSARESSSPASAPATSAPSLFSQYANVPSLMQAGTGVSASVPFAGFGQTPQFGFGGGLGQQAGIPGLGRPPLTSSPSPLGGTAAFGQSGLPGPSPFGAFANRPAVSFGQTSFGQPAASAVQPQAAVRPPGFPVPPPPTSTASLFGQFADQPQAGASPFGQFAVKQQAGPAPSSPFGQFVANQQQAPSFAQLANKASQPVITPSPGAAFGARLGPTRAVPDEENESDYEDVSGEEEYDEEGEETYGEEYSEESDEYGEEYDEEGEEGEEGEEEYDEEYESDADNEGGVTDMLAQTKVEDNDRPAQGGRVLSSGSLRADAKEFKLPPMSTSPSKIPGSATMERTSSSKSLRVDAAEFVFKSVSPATSPMTATATLGTPAQTFAFPKQSHAIGIKPPLADDKSTAKKDETKSIPFPTKPTQEAKPKSVLSPATAAPFVPASTATTTKGVHRAEASREEPKTTIPVADNKKADGLLSVAAPEKDEQPAGLVLSAALRAETSDVAKVRTDKAEPAAAEPKAESTKSSTPLIDVESKPVTPAPQKPSETEPEEKTMNETTKETVQTAEEYQEEKAQSEDNEEVSEDTESSLLNVDEAPVNLRFSHMPPPVPEYVQISSVEEYQSKEKGLARIFDRVYHETSRELDIIRTNVSRLSKFLEAHNAQHLIRHSREDFNKSEEWRLAEVSNMTSMIDELMREVRSIGTENERDESGLHKVETAILKLDSKLTTAGAVLKQRSDPKHVSRLRTRPLPPDALELQREIRQKTQDVSRRLDELERDNTLIKSKLSASGSGSDMFGAAPSIEGVHQSILRITRFAQRRALDVSNLQNALRFMLDENSNMAASPRTPRTPVRLSGTPLKKETPGSVMLAATPARSDEDFVGSPPTLSVDEETVDELIARKKIKRKLREFMLARPENAVFTNEK</sequence>
<accession>A0AAD7R1P2</accession>
<evidence type="ECO:0000313" key="7">
    <source>
        <dbReference type="Proteomes" id="UP001217417"/>
    </source>
</evidence>
<feature type="compositionally biased region" description="Acidic residues" evidence="4">
    <location>
        <begin position="843"/>
        <end position="906"/>
    </location>
</feature>
<dbReference type="GeneID" id="80879808"/>
<feature type="region of interest" description="Disordered" evidence="4">
    <location>
        <begin position="1008"/>
        <end position="1107"/>
    </location>
</feature>
<feature type="region of interest" description="Disordered" evidence="4">
    <location>
        <begin position="472"/>
        <end position="639"/>
    </location>
</feature>
<dbReference type="GO" id="GO:0005634">
    <property type="term" value="C:nucleus"/>
    <property type="evidence" value="ECO:0007669"/>
    <property type="project" value="UniProtKB-SubCell"/>
</dbReference>
<name>A0AAD7R1P2_9ASCO</name>
<gene>
    <name evidence="6" type="ORF">POJ06DRAFT_14926</name>
</gene>
<feature type="compositionally biased region" description="Pro residues" evidence="4">
    <location>
        <begin position="752"/>
        <end position="761"/>
    </location>
</feature>
<dbReference type="SUPFAM" id="SSF117289">
    <property type="entry name" value="Nucleoporin domain"/>
    <property type="match status" value="1"/>
</dbReference>
<feature type="compositionally biased region" description="Low complexity" evidence="4">
    <location>
        <begin position="628"/>
        <end position="639"/>
    </location>
</feature>